<evidence type="ECO:0000256" key="4">
    <source>
        <dbReference type="ARBA" id="ARBA00022602"/>
    </source>
</evidence>
<keyword evidence="4 9" id="KW-0637">Prenyltransferase</keyword>
<organism evidence="10 11">
    <name type="scientific">Dorcoceras hygrometricum</name>
    <dbReference type="NCBI Taxonomy" id="472368"/>
    <lineage>
        <taxon>Eukaryota</taxon>
        <taxon>Viridiplantae</taxon>
        <taxon>Streptophyta</taxon>
        <taxon>Embryophyta</taxon>
        <taxon>Tracheophyta</taxon>
        <taxon>Spermatophyta</taxon>
        <taxon>Magnoliopsida</taxon>
        <taxon>eudicotyledons</taxon>
        <taxon>Gunneridae</taxon>
        <taxon>Pentapetalae</taxon>
        <taxon>asterids</taxon>
        <taxon>lamiids</taxon>
        <taxon>Lamiales</taxon>
        <taxon>Gesneriaceae</taxon>
        <taxon>Didymocarpoideae</taxon>
        <taxon>Trichosporeae</taxon>
        <taxon>Loxocarpinae</taxon>
        <taxon>Dorcoceras</taxon>
    </lineage>
</organism>
<evidence type="ECO:0000256" key="5">
    <source>
        <dbReference type="ARBA" id="ARBA00022679"/>
    </source>
</evidence>
<dbReference type="Proteomes" id="UP000250235">
    <property type="component" value="Unassembled WGS sequence"/>
</dbReference>
<dbReference type="AlphaFoldDB" id="A0A2Z7CDX9"/>
<reference evidence="10 11" key="1">
    <citation type="journal article" date="2015" name="Proc. Natl. Acad. Sci. U.S.A.">
        <title>The resurrection genome of Boea hygrometrica: A blueprint for survival of dehydration.</title>
        <authorList>
            <person name="Xiao L."/>
            <person name="Yang G."/>
            <person name="Zhang L."/>
            <person name="Yang X."/>
            <person name="Zhao S."/>
            <person name="Ji Z."/>
            <person name="Zhou Q."/>
            <person name="Hu M."/>
            <person name="Wang Y."/>
            <person name="Chen M."/>
            <person name="Xu Y."/>
            <person name="Jin H."/>
            <person name="Xiao X."/>
            <person name="Hu G."/>
            <person name="Bao F."/>
            <person name="Hu Y."/>
            <person name="Wan P."/>
            <person name="Li L."/>
            <person name="Deng X."/>
            <person name="Kuang T."/>
            <person name="Xiang C."/>
            <person name="Zhu J.K."/>
            <person name="Oliver M.J."/>
            <person name="He Y."/>
        </authorList>
    </citation>
    <scope>NUCLEOTIDE SEQUENCE [LARGE SCALE GENOMIC DNA]</scope>
    <source>
        <strain evidence="11">cv. XS01</strain>
    </source>
</reference>
<dbReference type="PANTHER" id="PTHR11129">
    <property type="entry name" value="PROTEIN FARNESYLTRANSFERASE ALPHA SUBUNIT/RAB GERANYLGERANYL TRANSFERASE ALPHA SUBUNIT"/>
    <property type="match status" value="1"/>
</dbReference>
<dbReference type="PROSITE" id="PS51450">
    <property type="entry name" value="LRR"/>
    <property type="match status" value="1"/>
</dbReference>
<evidence type="ECO:0000256" key="1">
    <source>
        <dbReference type="ARBA" id="ARBA00006734"/>
    </source>
</evidence>
<evidence type="ECO:0000256" key="2">
    <source>
        <dbReference type="ARBA" id="ARBA00012656"/>
    </source>
</evidence>
<dbReference type="EC" id="2.5.1.60" evidence="2 9"/>
<keyword evidence="11" id="KW-1185">Reference proteome</keyword>
<accession>A0A2Z7CDX9</accession>
<dbReference type="Pfam" id="PF01239">
    <property type="entry name" value="PPTA"/>
    <property type="match status" value="5"/>
</dbReference>
<dbReference type="GO" id="GO:0004663">
    <property type="term" value="F:Rab geranylgeranyltransferase activity"/>
    <property type="evidence" value="ECO:0007669"/>
    <property type="project" value="UniProtKB-UniRule"/>
</dbReference>
<comment type="function">
    <text evidence="9">Catalyzes the transfer of a geranyl-geranyl moiety from geranyl-geranyl pyrophosphate to cysteines occuring in specific C-terminal amino acid sequences.</text>
</comment>
<dbReference type="OrthoDB" id="1658at2759"/>
<evidence type="ECO:0000313" key="10">
    <source>
        <dbReference type="EMBL" id="KZV45261.1"/>
    </source>
</evidence>
<name>A0A2Z7CDX9_9LAMI</name>
<dbReference type="Gene3D" id="1.25.40.120">
    <property type="entry name" value="Protein prenylyltransferase"/>
    <property type="match status" value="1"/>
</dbReference>
<comment type="similarity">
    <text evidence="1 9">Belongs to the protein prenyltransferase subunit alpha family.</text>
</comment>
<evidence type="ECO:0000256" key="9">
    <source>
        <dbReference type="RuleBase" id="RU367120"/>
    </source>
</evidence>
<proteinExistence type="inferred from homology"/>
<evidence type="ECO:0000256" key="3">
    <source>
        <dbReference type="ARBA" id="ARBA00014772"/>
    </source>
</evidence>
<evidence type="ECO:0000256" key="6">
    <source>
        <dbReference type="ARBA" id="ARBA00022737"/>
    </source>
</evidence>
<evidence type="ECO:0000256" key="7">
    <source>
        <dbReference type="ARBA" id="ARBA00031267"/>
    </source>
</evidence>
<dbReference type="PROSITE" id="PS51147">
    <property type="entry name" value="PFTA"/>
    <property type="match status" value="5"/>
</dbReference>
<evidence type="ECO:0000313" key="11">
    <source>
        <dbReference type="Proteomes" id="UP000250235"/>
    </source>
</evidence>
<dbReference type="SUPFAM" id="SSF48439">
    <property type="entry name" value="Protein prenylyltransferase"/>
    <property type="match status" value="1"/>
</dbReference>
<dbReference type="InterPro" id="IPR002088">
    <property type="entry name" value="Prenyl_trans_a"/>
</dbReference>
<sequence length="585" mass="67572">MHGRPRKAPTQQEQDASALKADKLRHLQSQLLRFHLDKIFTKEGLEISAKLLEVNPEHYTGWNYRKLAVQHFTDKQSEDAGEFESFQSIFDEELRVVETALRTNFKSYGAWHHRKWVLSKGHSSVDRELGLLKKFQDLDPRNFHAWNYRRFVTALKEIPDEEELQYTTNMINKNFSNYSAWHNRSTLLSNLMEKGGKGYSEKESVLREEYEFVVHAIFTDPDDQSGWFYHLWLLEQTTILEPLLLSSWPSHSSKLYISANGYPSDQRSSRISHFFSKTREFPFILYFSEPVDGVSFATVCIECDYLVTSELTWTPISANGSGFAQAWMTFLKFPDAVDTLEACPVKVTVAYFQGIINMSGASCGQSYHLFFTVHIPSHDQNQVVDQTADRISWKEENFCVYAPESLDADLLPSVCNLEMTRQKPYDFGWSMKVIANEIERCRELLSETECKIGKLTLARLLMAYHSIMSVSCSHDRNDVRYEEILSLYDDLMKMDPSHIFYYEDQHSLVLLKQMTSSMGSLLKNSHHYQELTSSCLISYACSRLNGLSLSRLGSMEQLLWVQMLDLSHNKIRSTEGLEALQLLPA</sequence>
<dbReference type="InterPro" id="IPR001611">
    <property type="entry name" value="Leu-rich_rpt"/>
</dbReference>
<keyword evidence="5 9" id="KW-0808">Transferase</keyword>
<dbReference type="FunFam" id="1.25.40.120:FF:000035">
    <property type="entry name" value="Geranylgeranyl transferase type-2 subunit alpha"/>
    <property type="match status" value="1"/>
</dbReference>
<dbReference type="EMBL" id="KQ996412">
    <property type="protein sequence ID" value="KZV45261.1"/>
    <property type="molecule type" value="Genomic_DNA"/>
</dbReference>
<dbReference type="GO" id="GO:0005968">
    <property type="term" value="C:Rab-protein geranylgeranyltransferase complex"/>
    <property type="evidence" value="ECO:0007669"/>
    <property type="project" value="TreeGrafter"/>
</dbReference>
<dbReference type="GO" id="GO:0097354">
    <property type="term" value="P:prenylation"/>
    <property type="evidence" value="ECO:0007669"/>
    <property type="project" value="UniProtKB-UniRule"/>
</dbReference>
<keyword evidence="6" id="KW-0677">Repeat</keyword>
<gene>
    <name evidence="10" type="ORF">F511_16844</name>
</gene>
<evidence type="ECO:0000256" key="8">
    <source>
        <dbReference type="ARBA" id="ARBA00047658"/>
    </source>
</evidence>
<dbReference type="PANTHER" id="PTHR11129:SF2">
    <property type="entry name" value="GERANYLGERANYL TRANSFERASE TYPE-2 SUBUNIT ALPHA"/>
    <property type="match status" value="1"/>
</dbReference>
<comment type="catalytic activity">
    <reaction evidence="8 9">
        <text>geranylgeranyl diphosphate + L-cysteinyl-[protein] = S-geranylgeranyl-L-cysteinyl-[protein] + diphosphate</text>
        <dbReference type="Rhea" id="RHEA:21240"/>
        <dbReference type="Rhea" id="RHEA-COMP:10131"/>
        <dbReference type="Rhea" id="RHEA-COMP:11537"/>
        <dbReference type="ChEBI" id="CHEBI:29950"/>
        <dbReference type="ChEBI" id="CHEBI:33019"/>
        <dbReference type="ChEBI" id="CHEBI:57533"/>
        <dbReference type="ChEBI" id="CHEBI:86021"/>
        <dbReference type="EC" id="2.5.1.60"/>
    </reaction>
</comment>
<protein>
    <recommendedName>
        <fullName evidence="3 9">Geranylgeranyl transferase type-2 subunit alpha</fullName>
        <ecNumber evidence="2 9">2.5.1.60</ecNumber>
    </recommendedName>
    <alternativeName>
        <fullName evidence="7 9">Geranylgeranyl transferase type II subunit alpha</fullName>
    </alternativeName>
</protein>